<evidence type="ECO:0000256" key="1">
    <source>
        <dbReference type="SAM" id="Phobius"/>
    </source>
</evidence>
<dbReference type="InterPro" id="IPR051693">
    <property type="entry name" value="UPF0046_metallophosphoest"/>
</dbReference>
<dbReference type="AlphaFoldDB" id="X6NI53"/>
<keyword evidence="1" id="KW-0472">Membrane</keyword>
<feature type="transmembrane region" description="Helical" evidence="1">
    <location>
        <begin position="213"/>
        <end position="237"/>
    </location>
</feature>
<dbReference type="Proteomes" id="UP000023152">
    <property type="component" value="Unassembled WGS sequence"/>
</dbReference>
<evidence type="ECO:0000313" key="3">
    <source>
        <dbReference type="EMBL" id="ETO25374.1"/>
    </source>
</evidence>
<keyword evidence="4" id="KW-1185">Reference proteome</keyword>
<feature type="domain" description="Calcineurin-like phosphoesterase" evidence="2">
    <location>
        <begin position="69"/>
        <end position="167"/>
    </location>
</feature>
<organism evidence="3 4">
    <name type="scientific">Reticulomyxa filosa</name>
    <dbReference type="NCBI Taxonomy" id="46433"/>
    <lineage>
        <taxon>Eukaryota</taxon>
        <taxon>Sar</taxon>
        <taxon>Rhizaria</taxon>
        <taxon>Retaria</taxon>
        <taxon>Foraminifera</taxon>
        <taxon>Monothalamids</taxon>
        <taxon>Reticulomyxidae</taxon>
        <taxon>Reticulomyxa</taxon>
    </lineage>
</organism>
<dbReference type="Pfam" id="PF00149">
    <property type="entry name" value="Metallophos"/>
    <property type="match status" value="1"/>
</dbReference>
<evidence type="ECO:0000313" key="4">
    <source>
        <dbReference type="Proteomes" id="UP000023152"/>
    </source>
</evidence>
<name>X6NI53_RETFI</name>
<reference evidence="3 4" key="1">
    <citation type="journal article" date="2013" name="Curr. Biol.">
        <title>The Genome of the Foraminiferan Reticulomyxa filosa.</title>
        <authorList>
            <person name="Glockner G."/>
            <person name="Hulsmann N."/>
            <person name="Schleicher M."/>
            <person name="Noegel A.A."/>
            <person name="Eichinger L."/>
            <person name="Gallinger C."/>
            <person name="Pawlowski J."/>
            <person name="Sierra R."/>
            <person name="Euteneuer U."/>
            <person name="Pillet L."/>
            <person name="Moustafa A."/>
            <person name="Platzer M."/>
            <person name="Groth M."/>
            <person name="Szafranski K."/>
            <person name="Schliwa M."/>
        </authorList>
    </citation>
    <scope>NUCLEOTIDE SEQUENCE [LARGE SCALE GENOMIC DNA]</scope>
</reference>
<dbReference type="GO" id="GO:0016787">
    <property type="term" value="F:hydrolase activity"/>
    <property type="evidence" value="ECO:0007669"/>
    <property type="project" value="InterPro"/>
</dbReference>
<dbReference type="PANTHER" id="PTHR12905:SF0">
    <property type="entry name" value="CALCINEURIN-LIKE PHOSPHOESTERASE DOMAIN-CONTAINING PROTEIN"/>
    <property type="match status" value="1"/>
</dbReference>
<keyword evidence="1" id="KW-1133">Transmembrane helix</keyword>
<dbReference type="SUPFAM" id="SSF56300">
    <property type="entry name" value="Metallo-dependent phosphatases"/>
    <property type="match status" value="1"/>
</dbReference>
<dbReference type="OrthoDB" id="630188at2759"/>
<dbReference type="Gene3D" id="3.60.21.10">
    <property type="match status" value="1"/>
</dbReference>
<protein>
    <recommendedName>
        <fullName evidence="2">Calcineurin-like phosphoesterase domain-containing protein</fullName>
    </recommendedName>
</protein>
<evidence type="ECO:0000259" key="2">
    <source>
        <dbReference type="Pfam" id="PF00149"/>
    </source>
</evidence>
<proteinExistence type="predicted"/>
<comment type="caution">
    <text evidence="3">The sequence shown here is derived from an EMBL/GenBank/DDBJ whole genome shotgun (WGS) entry which is preliminary data.</text>
</comment>
<dbReference type="EMBL" id="ASPP01008585">
    <property type="protein sequence ID" value="ETO25374.1"/>
    <property type="molecule type" value="Genomic_DNA"/>
</dbReference>
<accession>X6NI53</accession>
<keyword evidence="1" id="KW-0812">Transmembrane</keyword>
<dbReference type="PANTHER" id="PTHR12905">
    <property type="entry name" value="METALLOPHOSPHOESTERASE"/>
    <property type="match status" value="1"/>
</dbReference>
<sequence>MKPKLAFDLQGDIKKLRKKEEPKKPVYIEWQELLTKQLELKKSVNVTTTEETKEISENELTKDDIKYVTIVVISDTHMQHRKLEMPNADILILSGDFTNNGTIQEAENVNTWLGELFHKQKKYKYILVSAGNHEGYGDLIEPKVCKKVMTNCTFLHDEAVTIEGIKFYGTPWTRNLYEEGEENDDNNGYLRNKINIYKYFQNIPQDILMEKVLFYYLLLLLYLFKLLFLLLLGCPILRRQLKRLTKLRAIQCGHVHNGRGFMFVTRESIQNSVSTHLLPKDEDEKTPGEDPLGKKLERYDVNELKKLLEVKNEDDLSSSSNNVPNLVEHIVLCVNAANDAGTTFRNPEPPNQPMWFHFPLFNKKN</sequence>
<gene>
    <name evidence="3" type="ORF">RFI_11761</name>
</gene>
<dbReference type="InterPro" id="IPR029052">
    <property type="entry name" value="Metallo-depent_PP-like"/>
</dbReference>
<dbReference type="InterPro" id="IPR004843">
    <property type="entry name" value="Calcineurin-like_PHP"/>
</dbReference>